<feature type="non-terminal residue" evidence="2">
    <location>
        <position position="140"/>
    </location>
</feature>
<feature type="transmembrane region" description="Helical" evidence="1">
    <location>
        <begin position="42"/>
        <end position="64"/>
    </location>
</feature>
<dbReference type="AlphaFoldDB" id="A0A382WW28"/>
<organism evidence="2">
    <name type="scientific">marine metagenome</name>
    <dbReference type="NCBI Taxonomy" id="408172"/>
    <lineage>
        <taxon>unclassified sequences</taxon>
        <taxon>metagenomes</taxon>
        <taxon>ecological metagenomes</taxon>
    </lineage>
</organism>
<keyword evidence="1" id="KW-1133">Transmembrane helix</keyword>
<gene>
    <name evidence="2" type="ORF">METZ01_LOCUS415886</name>
</gene>
<accession>A0A382WW28</accession>
<keyword evidence="1" id="KW-0812">Transmembrane</keyword>
<evidence type="ECO:0000313" key="2">
    <source>
        <dbReference type="EMBL" id="SVD63032.1"/>
    </source>
</evidence>
<name>A0A382WW28_9ZZZZ</name>
<feature type="transmembrane region" description="Helical" evidence="1">
    <location>
        <begin position="6"/>
        <end position="30"/>
    </location>
</feature>
<feature type="transmembrane region" description="Helical" evidence="1">
    <location>
        <begin position="76"/>
        <end position="96"/>
    </location>
</feature>
<evidence type="ECO:0008006" key="3">
    <source>
        <dbReference type="Google" id="ProtNLM"/>
    </source>
</evidence>
<dbReference type="EMBL" id="UINC01162984">
    <property type="protein sequence ID" value="SVD63032.1"/>
    <property type="molecule type" value="Genomic_DNA"/>
</dbReference>
<reference evidence="2" key="1">
    <citation type="submission" date="2018-05" db="EMBL/GenBank/DDBJ databases">
        <authorList>
            <person name="Lanie J.A."/>
            <person name="Ng W.-L."/>
            <person name="Kazmierczak K.M."/>
            <person name="Andrzejewski T.M."/>
            <person name="Davidsen T.M."/>
            <person name="Wayne K.J."/>
            <person name="Tettelin H."/>
            <person name="Glass J.I."/>
            <person name="Rusch D."/>
            <person name="Podicherti R."/>
            <person name="Tsui H.-C.T."/>
            <person name="Winkler M.E."/>
        </authorList>
    </citation>
    <scope>NUCLEOTIDE SEQUENCE</scope>
</reference>
<sequence length="140" mass="14965">MLGLIILVGFFQSWNLALSILCFCLISAVMTMGANIQWGYAGLINFGIMGYTALGGLAAVLVSVPPVREAWQVGGLNMILSAFLIALMVFSIRFIIKKYNKSNNRNYGIALVIIVGLILLRLISGPAIESIEAVSPATTG</sequence>
<keyword evidence="1" id="KW-0472">Membrane</keyword>
<evidence type="ECO:0000256" key="1">
    <source>
        <dbReference type="SAM" id="Phobius"/>
    </source>
</evidence>
<feature type="transmembrane region" description="Helical" evidence="1">
    <location>
        <begin position="108"/>
        <end position="128"/>
    </location>
</feature>
<proteinExistence type="predicted"/>
<protein>
    <recommendedName>
        <fullName evidence="3">Branched-chain amino acid ABC transporter permease</fullName>
    </recommendedName>
</protein>